<keyword evidence="2" id="KW-1185">Reference proteome</keyword>
<name>A0A7E4VKG0_PANRE</name>
<reference evidence="3" key="2">
    <citation type="submission" date="2020-10" db="UniProtKB">
        <authorList>
            <consortium name="WormBaseParasite"/>
        </authorList>
    </citation>
    <scope>IDENTIFICATION</scope>
</reference>
<feature type="region of interest" description="Disordered" evidence="1">
    <location>
        <begin position="136"/>
        <end position="155"/>
    </location>
</feature>
<dbReference type="WBParaSite" id="Pan_g22032.t1">
    <property type="protein sequence ID" value="Pan_g22032.t1"/>
    <property type="gene ID" value="Pan_g22032"/>
</dbReference>
<organism evidence="2 3">
    <name type="scientific">Panagrellus redivivus</name>
    <name type="common">Microworm</name>
    <dbReference type="NCBI Taxonomy" id="6233"/>
    <lineage>
        <taxon>Eukaryota</taxon>
        <taxon>Metazoa</taxon>
        <taxon>Ecdysozoa</taxon>
        <taxon>Nematoda</taxon>
        <taxon>Chromadorea</taxon>
        <taxon>Rhabditida</taxon>
        <taxon>Tylenchina</taxon>
        <taxon>Panagrolaimomorpha</taxon>
        <taxon>Panagrolaimoidea</taxon>
        <taxon>Panagrolaimidae</taxon>
        <taxon>Panagrellus</taxon>
    </lineage>
</organism>
<evidence type="ECO:0000313" key="2">
    <source>
        <dbReference type="Proteomes" id="UP000492821"/>
    </source>
</evidence>
<dbReference type="Proteomes" id="UP000492821">
    <property type="component" value="Unassembled WGS sequence"/>
</dbReference>
<reference evidence="2" key="1">
    <citation type="journal article" date="2013" name="Genetics">
        <title>The draft genome and transcriptome of Panagrellus redivivus are shaped by the harsh demands of a free-living lifestyle.</title>
        <authorList>
            <person name="Srinivasan J."/>
            <person name="Dillman A.R."/>
            <person name="Macchietto M.G."/>
            <person name="Heikkinen L."/>
            <person name="Lakso M."/>
            <person name="Fracchia K.M."/>
            <person name="Antoshechkin I."/>
            <person name="Mortazavi A."/>
            <person name="Wong G."/>
            <person name="Sternberg P.W."/>
        </authorList>
    </citation>
    <scope>NUCLEOTIDE SEQUENCE [LARGE SCALE GENOMIC DNA]</scope>
    <source>
        <strain evidence="2">MT8872</strain>
    </source>
</reference>
<evidence type="ECO:0000256" key="1">
    <source>
        <dbReference type="SAM" id="MobiDB-lite"/>
    </source>
</evidence>
<protein>
    <submittedName>
        <fullName evidence="3">Uncharacterized protein</fullName>
    </submittedName>
</protein>
<sequence>MFASARPSLGSQLKHGATCDCFIAPLQSRSTLDELLQILTNEIANVTTFAPNVPVVPSSNVTAPEPKLIVIKPPAASRVPEGKSLRQSKNRFVQPTPKPLNGPLSIDDLYAFLEESQQKLKSFGWLPSNYTPLRPRPLHNDPINRSMRDDPTDTDPTSLFSLKHGFVSRNLMQAGRLMQLFDKFDCRCAGDFGRIIDAKKFVRFTVSHV</sequence>
<proteinExistence type="predicted"/>
<evidence type="ECO:0000313" key="3">
    <source>
        <dbReference type="WBParaSite" id="Pan_g22032.t1"/>
    </source>
</evidence>
<accession>A0A7E4VKG0</accession>
<dbReference type="AlphaFoldDB" id="A0A7E4VKG0"/>